<dbReference type="AlphaFoldDB" id="A0A7Y9RR24"/>
<dbReference type="Proteomes" id="UP000544110">
    <property type="component" value="Unassembled WGS sequence"/>
</dbReference>
<comment type="caution">
    <text evidence="1">The sequence shown here is derived from an EMBL/GenBank/DDBJ whole genome shotgun (WGS) entry which is preliminary data.</text>
</comment>
<evidence type="ECO:0000313" key="2">
    <source>
        <dbReference type="Proteomes" id="UP000544110"/>
    </source>
</evidence>
<proteinExistence type="predicted"/>
<reference evidence="1 2" key="1">
    <citation type="submission" date="2020-07" db="EMBL/GenBank/DDBJ databases">
        <title>Sequencing the genomes of 1000 actinobacteria strains.</title>
        <authorList>
            <person name="Klenk H.-P."/>
        </authorList>
    </citation>
    <scope>NUCLEOTIDE SEQUENCE [LARGE SCALE GENOMIC DNA]</scope>
    <source>
        <strain evidence="1 2">DSM 24552</strain>
    </source>
</reference>
<gene>
    <name evidence="1" type="ORF">BJ989_001301</name>
</gene>
<name>A0A7Y9RR24_9ACTN</name>
<accession>A0A7Y9RR24</accession>
<dbReference type="EMBL" id="JACCAC010000001">
    <property type="protein sequence ID" value="NYG54997.1"/>
    <property type="molecule type" value="Genomic_DNA"/>
</dbReference>
<organism evidence="1 2">
    <name type="scientific">Nocardioides perillae</name>
    <dbReference type="NCBI Taxonomy" id="1119534"/>
    <lineage>
        <taxon>Bacteria</taxon>
        <taxon>Bacillati</taxon>
        <taxon>Actinomycetota</taxon>
        <taxon>Actinomycetes</taxon>
        <taxon>Propionibacteriales</taxon>
        <taxon>Nocardioidaceae</taxon>
        <taxon>Nocardioides</taxon>
    </lineage>
</organism>
<keyword evidence="2" id="KW-1185">Reference proteome</keyword>
<protein>
    <submittedName>
        <fullName evidence="1">Uncharacterized protein</fullName>
    </submittedName>
</protein>
<sequence>MPRRVRTLLGAAVVAVVLAVGFVAVDRRPALDVPVGGPVAAPGTLVWASGTRLQVGDTAYDLDEAPDELVATRGGLYYLAGSTLHHYADGAFREVGEVGARASLVTSADGRWLGFVDAERGPLSLRSGRVAEFTVVDTTTGEVVARDATGNGARGQDLDALYAERPPYLLGFEDGAALVQPALGPPRALDLATGEGRDLTDAVVPSPPGPGGLPGRVVAAGDLTRFERDDGAGGRSGIGSPDGRRAAWVGEDVGGQALVFVLEFSEGRDLPRGLTLPRGRFFLRGWLDDTALVGSVSRPGGDGGVEQLVRCDVVAGRCAAVPGGRAAAPVLVAPVPSSASAPVPAPVTTTTASR</sequence>
<dbReference type="RefSeq" id="WP_179517514.1">
    <property type="nucleotide sequence ID" value="NZ_JACCAC010000001.1"/>
</dbReference>
<evidence type="ECO:0000313" key="1">
    <source>
        <dbReference type="EMBL" id="NYG54997.1"/>
    </source>
</evidence>